<evidence type="ECO:0000256" key="1">
    <source>
        <dbReference type="ARBA" id="ARBA00004141"/>
    </source>
</evidence>
<evidence type="ECO:0000256" key="4">
    <source>
        <dbReference type="ARBA" id="ARBA00022989"/>
    </source>
</evidence>
<evidence type="ECO:0000313" key="7">
    <source>
        <dbReference type="EMBL" id="OME66682.1"/>
    </source>
</evidence>
<evidence type="ECO:0000256" key="2">
    <source>
        <dbReference type="ARBA" id="ARBA00007524"/>
    </source>
</evidence>
<name>A0A1R0ZCI0_9BACL</name>
<feature type="transmembrane region" description="Helical" evidence="6">
    <location>
        <begin position="202"/>
        <end position="219"/>
    </location>
</feature>
<feature type="transmembrane region" description="Helical" evidence="6">
    <location>
        <begin position="83"/>
        <end position="101"/>
    </location>
</feature>
<evidence type="ECO:0000256" key="5">
    <source>
        <dbReference type="ARBA" id="ARBA00023136"/>
    </source>
</evidence>
<evidence type="ECO:0000313" key="8">
    <source>
        <dbReference type="Proteomes" id="UP000187425"/>
    </source>
</evidence>
<dbReference type="Proteomes" id="UP000187425">
    <property type="component" value="Unassembled WGS sequence"/>
</dbReference>
<accession>A0A1R0ZCI0</accession>
<dbReference type="RefSeq" id="WP_076285937.1">
    <property type="nucleotide sequence ID" value="NZ_MPTW01000014.1"/>
</dbReference>
<feature type="transmembrane region" description="Helical" evidence="6">
    <location>
        <begin position="12"/>
        <end position="31"/>
    </location>
</feature>
<evidence type="ECO:0000256" key="3">
    <source>
        <dbReference type="ARBA" id="ARBA00022692"/>
    </source>
</evidence>
<dbReference type="OrthoDB" id="5189031at2"/>
<dbReference type="EMBL" id="MPTW01000014">
    <property type="protein sequence ID" value="OME66682.1"/>
    <property type="molecule type" value="Genomic_DNA"/>
</dbReference>
<dbReference type="PANTHER" id="PTHR33802:SF1">
    <property type="entry name" value="XK-RELATED PROTEIN"/>
    <property type="match status" value="1"/>
</dbReference>
<sequence length="258" mass="30128">MRRYNPYKWWNLLFFLGVIIVNVLSVTLPLGGHSTGEISDKYQTYITPAGYAFSIWSLIYLLLAGFVIYQFRSYTASRDSVRAIQFWFVLSCIFNMSWLFLWQYLYIELSLVAMVLMLITLIVIYRKTRLIANPTSGEKWLMKLPFSIYLGWISVATIVNISVVLEKNHWEGWGLSGSTWGVIMLCVGTLLAIVVSYPYRDSIYPLVFVWAFIAIALEHKETSDVYLTGLITAGLLLLYSIWLFFKPRRSRYRRYRSY</sequence>
<keyword evidence="3 6" id="KW-0812">Transmembrane</keyword>
<proteinExistence type="inferred from homology"/>
<keyword evidence="4 6" id="KW-1133">Transmembrane helix</keyword>
<dbReference type="Gene3D" id="1.20.1260.100">
    <property type="entry name" value="TspO/MBR protein"/>
    <property type="match status" value="1"/>
</dbReference>
<evidence type="ECO:0008006" key="9">
    <source>
        <dbReference type="Google" id="ProtNLM"/>
    </source>
</evidence>
<dbReference type="AlphaFoldDB" id="A0A1R0ZCI0"/>
<feature type="transmembrane region" description="Helical" evidence="6">
    <location>
        <begin position="177"/>
        <end position="195"/>
    </location>
</feature>
<feature type="transmembrane region" description="Helical" evidence="6">
    <location>
        <begin position="146"/>
        <end position="165"/>
    </location>
</feature>
<dbReference type="GO" id="GO:0016020">
    <property type="term" value="C:membrane"/>
    <property type="evidence" value="ECO:0007669"/>
    <property type="project" value="UniProtKB-SubCell"/>
</dbReference>
<feature type="transmembrane region" description="Helical" evidence="6">
    <location>
        <begin position="225"/>
        <end position="245"/>
    </location>
</feature>
<feature type="transmembrane region" description="Helical" evidence="6">
    <location>
        <begin position="107"/>
        <end position="125"/>
    </location>
</feature>
<organism evidence="7 8">
    <name type="scientific">Paenibacillus odorifer</name>
    <dbReference type="NCBI Taxonomy" id="189426"/>
    <lineage>
        <taxon>Bacteria</taxon>
        <taxon>Bacillati</taxon>
        <taxon>Bacillota</taxon>
        <taxon>Bacilli</taxon>
        <taxon>Bacillales</taxon>
        <taxon>Paenibacillaceae</taxon>
        <taxon>Paenibacillus</taxon>
    </lineage>
</organism>
<dbReference type="InterPro" id="IPR038330">
    <property type="entry name" value="TspO/MBR-related_sf"/>
</dbReference>
<comment type="caution">
    <text evidence="7">The sequence shown here is derived from an EMBL/GenBank/DDBJ whole genome shotgun (WGS) entry which is preliminary data.</text>
</comment>
<protein>
    <recommendedName>
        <fullName evidence="9">Tryptophan-rich sensory protein</fullName>
    </recommendedName>
</protein>
<dbReference type="InterPro" id="IPR004307">
    <property type="entry name" value="TspO_MBR"/>
</dbReference>
<comment type="similarity">
    <text evidence="2">Belongs to the TspO/BZRP family.</text>
</comment>
<dbReference type="PANTHER" id="PTHR33802">
    <property type="entry name" value="SI:CH211-161H7.5-RELATED"/>
    <property type="match status" value="1"/>
</dbReference>
<feature type="transmembrane region" description="Helical" evidence="6">
    <location>
        <begin position="51"/>
        <end position="71"/>
    </location>
</feature>
<dbReference type="Pfam" id="PF03073">
    <property type="entry name" value="TspO_MBR"/>
    <property type="match status" value="1"/>
</dbReference>
<comment type="subcellular location">
    <subcellularLocation>
        <location evidence="1">Membrane</location>
        <topology evidence="1">Multi-pass membrane protein</topology>
    </subcellularLocation>
</comment>
<keyword evidence="5 6" id="KW-0472">Membrane</keyword>
<gene>
    <name evidence="7" type="ORF">BSK65_21980</name>
</gene>
<evidence type="ECO:0000256" key="6">
    <source>
        <dbReference type="SAM" id="Phobius"/>
    </source>
</evidence>
<reference evidence="7 8" key="1">
    <citation type="submission" date="2016-11" db="EMBL/GenBank/DDBJ databases">
        <title>Paenibacillus species isolates.</title>
        <authorList>
            <person name="Beno S.M."/>
        </authorList>
    </citation>
    <scope>NUCLEOTIDE SEQUENCE [LARGE SCALE GENOMIC DNA]</scope>
    <source>
        <strain evidence="7 8">FSL H7-0443</strain>
    </source>
</reference>